<dbReference type="EMBL" id="GBXM01085407">
    <property type="protein sequence ID" value="JAH23170.1"/>
    <property type="molecule type" value="Transcribed_RNA"/>
</dbReference>
<evidence type="ECO:0000313" key="1">
    <source>
        <dbReference type="EMBL" id="JAH23170.1"/>
    </source>
</evidence>
<proteinExistence type="predicted"/>
<reference evidence="1" key="2">
    <citation type="journal article" date="2015" name="Fish Shellfish Immunol.">
        <title>Early steps in the European eel (Anguilla anguilla)-Vibrio vulnificus interaction in the gills: Role of the RtxA13 toxin.</title>
        <authorList>
            <person name="Callol A."/>
            <person name="Pajuelo D."/>
            <person name="Ebbesson L."/>
            <person name="Teles M."/>
            <person name="MacKenzie S."/>
            <person name="Amaro C."/>
        </authorList>
    </citation>
    <scope>NUCLEOTIDE SEQUENCE</scope>
</reference>
<name>A0A0E9R3V2_ANGAN</name>
<organism evidence="1">
    <name type="scientific">Anguilla anguilla</name>
    <name type="common">European freshwater eel</name>
    <name type="synonym">Muraena anguilla</name>
    <dbReference type="NCBI Taxonomy" id="7936"/>
    <lineage>
        <taxon>Eukaryota</taxon>
        <taxon>Metazoa</taxon>
        <taxon>Chordata</taxon>
        <taxon>Craniata</taxon>
        <taxon>Vertebrata</taxon>
        <taxon>Euteleostomi</taxon>
        <taxon>Actinopterygii</taxon>
        <taxon>Neopterygii</taxon>
        <taxon>Teleostei</taxon>
        <taxon>Anguilliformes</taxon>
        <taxon>Anguillidae</taxon>
        <taxon>Anguilla</taxon>
    </lineage>
</organism>
<accession>A0A0E9R3V2</accession>
<reference evidence="1" key="1">
    <citation type="submission" date="2014-11" db="EMBL/GenBank/DDBJ databases">
        <authorList>
            <person name="Amaro Gonzalez C."/>
        </authorList>
    </citation>
    <scope>NUCLEOTIDE SEQUENCE</scope>
</reference>
<sequence length="66" mass="7424">MFFVVLSGVTHFGGQLKCNIEKCEFQRCDESRLLVVAMKMYCLLASAHSSSQFPFLSGIILDIYVT</sequence>
<dbReference type="AlphaFoldDB" id="A0A0E9R3V2"/>
<protein>
    <submittedName>
        <fullName evidence="1">Uncharacterized protein</fullName>
    </submittedName>
</protein>